<dbReference type="InterPro" id="IPR050491">
    <property type="entry name" value="AmpC-like"/>
</dbReference>
<dbReference type="PROSITE" id="PS51257">
    <property type="entry name" value="PROKAR_LIPOPROTEIN"/>
    <property type="match status" value="1"/>
</dbReference>
<dbReference type="RefSeq" id="WP_343881807.1">
    <property type="nucleotide sequence ID" value="NZ_BAAAIJ010000059.1"/>
</dbReference>
<sequence length="373" mass="38960">MRAKGVTGKKRLGAWAAALLIGCAAIWVVMLVHDDVDMSLSRPTNLETVTDAIDSAVPEALEAERVPGAAVAVIQDGAVVWSQGYGMASLGGEAVTSSTVFQVGSISKPVAAATVLGLADEAVLDLDTPVRPLLRGWRPLSDWPDADGVTVRRLLSHTAGIGQPGYLGLDPARPLPGTAESLNGATTGTAVTQIQASGSYSYSGGGYTLAQLVAEEATGQSFDELANRYVFEPIGLDSTGYACTQDSGATRYWAAGHDTQGRPIARYRYAEMAAAGLCTTVDDLGRFAAWLGSKDDHAELMRIPSEGTSGRYGLGVELYKHNGTTTAGHRGVNRGFHAQLIVNPGEDIGLVVMTNGDNGTAVIEAVLKAWQDA</sequence>
<dbReference type="InterPro" id="IPR012338">
    <property type="entry name" value="Beta-lactam/transpept-like"/>
</dbReference>
<name>A0ABW4QBX6_9MICC</name>
<keyword evidence="1" id="KW-1133">Transmembrane helix</keyword>
<feature type="transmembrane region" description="Helical" evidence="1">
    <location>
        <begin position="12"/>
        <end position="32"/>
    </location>
</feature>
<dbReference type="InterPro" id="IPR001466">
    <property type="entry name" value="Beta-lactam-related"/>
</dbReference>
<accession>A0ABW4QBX6</accession>
<feature type="domain" description="Beta-lactamase-related" evidence="2">
    <location>
        <begin position="54"/>
        <end position="359"/>
    </location>
</feature>
<evidence type="ECO:0000313" key="4">
    <source>
        <dbReference type="Proteomes" id="UP001597307"/>
    </source>
</evidence>
<keyword evidence="1" id="KW-0812">Transmembrane</keyword>
<dbReference type="EC" id="3.-.-.-" evidence="3"/>
<keyword evidence="1" id="KW-0472">Membrane</keyword>
<proteinExistence type="predicted"/>
<protein>
    <submittedName>
        <fullName evidence="3">Serine hydrolase domain-containing protein</fullName>
        <ecNumber evidence="3">3.-.-.-</ecNumber>
    </submittedName>
</protein>
<gene>
    <name evidence="3" type="ORF">ACFSFX_16760</name>
</gene>
<dbReference type="Gene3D" id="3.40.710.10">
    <property type="entry name" value="DD-peptidase/beta-lactamase superfamily"/>
    <property type="match status" value="1"/>
</dbReference>
<dbReference type="PANTHER" id="PTHR46825">
    <property type="entry name" value="D-ALANYL-D-ALANINE-CARBOXYPEPTIDASE/ENDOPEPTIDASE AMPH"/>
    <property type="match status" value="1"/>
</dbReference>
<evidence type="ECO:0000259" key="2">
    <source>
        <dbReference type="Pfam" id="PF00144"/>
    </source>
</evidence>
<organism evidence="3 4">
    <name type="scientific">Arthrobacter flavus</name>
    <dbReference type="NCBI Taxonomy" id="95172"/>
    <lineage>
        <taxon>Bacteria</taxon>
        <taxon>Bacillati</taxon>
        <taxon>Actinomycetota</taxon>
        <taxon>Actinomycetes</taxon>
        <taxon>Micrococcales</taxon>
        <taxon>Micrococcaceae</taxon>
        <taxon>Arthrobacter</taxon>
    </lineage>
</organism>
<dbReference type="EMBL" id="JBHUGA010000067">
    <property type="protein sequence ID" value="MFD1848237.1"/>
    <property type="molecule type" value="Genomic_DNA"/>
</dbReference>
<evidence type="ECO:0000313" key="3">
    <source>
        <dbReference type="EMBL" id="MFD1848237.1"/>
    </source>
</evidence>
<keyword evidence="4" id="KW-1185">Reference proteome</keyword>
<dbReference type="GO" id="GO:0016787">
    <property type="term" value="F:hydrolase activity"/>
    <property type="evidence" value="ECO:0007669"/>
    <property type="project" value="UniProtKB-KW"/>
</dbReference>
<dbReference type="PANTHER" id="PTHR46825:SF12">
    <property type="entry name" value="PENICILLIN-BINDING PROTEIN 4"/>
    <property type="match status" value="1"/>
</dbReference>
<evidence type="ECO:0000256" key="1">
    <source>
        <dbReference type="SAM" id="Phobius"/>
    </source>
</evidence>
<keyword evidence="3" id="KW-0378">Hydrolase</keyword>
<dbReference type="SUPFAM" id="SSF56601">
    <property type="entry name" value="beta-lactamase/transpeptidase-like"/>
    <property type="match status" value="1"/>
</dbReference>
<reference evidence="4" key="1">
    <citation type="journal article" date="2019" name="Int. J. Syst. Evol. Microbiol.">
        <title>The Global Catalogue of Microorganisms (GCM) 10K type strain sequencing project: providing services to taxonomists for standard genome sequencing and annotation.</title>
        <authorList>
            <consortium name="The Broad Institute Genomics Platform"/>
            <consortium name="The Broad Institute Genome Sequencing Center for Infectious Disease"/>
            <person name="Wu L."/>
            <person name="Ma J."/>
        </authorList>
    </citation>
    <scope>NUCLEOTIDE SEQUENCE [LARGE SCALE GENOMIC DNA]</scope>
    <source>
        <strain evidence="4">JCM 11496</strain>
    </source>
</reference>
<comment type="caution">
    <text evidence="3">The sequence shown here is derived from an EMBL/GenBank/DDBJ whole genome shotgun (WGS) entry which is preliminary data.</text>
</comment>
<dbReference type="Pfam" id="PF00144">
    <property type="entry name" value="Beta-lactamase"/>
    <property type="match status" value="1"/>
</dbReference>
<dbReference type="Proteomes" id="UP001597307">
    <property type="component" value="Unassembled WGS sequence"/>
</dbReference>